<feature type="domain" description="Beta/gamma crystallin 'Greek key'" evidence="4">
    <location>
        <begin position="2485"/>
        <end position="2526"/>
    </location>
</feature>
<dbReference type="InterPro" id="IPR050252">
    <property type="entry name" value="Beta/Gamma-Crystallin"/>
</dbReference>
<feature type="compositionally biased region" description="Basic and acidic residues" evidence="3">
    <location>
        <begin position="146"/>
        <end position="159"/>
    </location>
</feature>
<feature type="domain" description="Beta/gamma crystallin 'Greek key'" evidence="4">
    <location>
        <begin position="2110"/>
        <end position="2152"/>
    </location>
</feature>
<evidence type="ECO:0000256" key="3">
    <source>
        <dbReference type="SAM" id="MobiDB-lite"/>
    </source>
</evidence>
<feature type="domain" description="Beta/gamma crystallin 'Greek key'" evidence="4">
    <location>
        <begin position="2395"/>
        <end position="2438"/>
    </location>
</feature>
<feature type="compositionally biased region" description="Gly residues" evidence="3">
    <location>
        <begin position="1749"/>
        <end position="1761"/>
    </location>
</feature>
<dbReference type="PROSITE" id="PS50915">
    <property type="entry name" value="CRYSTALLIN_BETA_GAMMA"/>
    <property type="match status" value="7"/>
</dbReference>
<feature type="compositionally biased region" description="Polar residues" evidence="3">
    <location>
        <begin position="1055"/>
        <end position="1065"/>
    </location>
</feature>
<keyword evidence="6" id="KW-1185">Reference proteome</keyword>
<feature type="region of interest" description="Disordered" evidence="3">
    <location>
        <begin position="126"/>
        <end position="325"/>
    </location>
</feature>
<keyword evidence="2" id="KW-0677">Repeat</keyword>
<evidence type="ECO:0000256" key="1">
    <source>
        <dbReference type="ARBA" id="ARBA00009646"/>
    </source>
</evidence>
<dbReference type="InterPro" id="IPR035992">
    <property type="entry name" value="Ricin_B-like_lectins"/>
</dbReference>
<name>A0ABD0W179_UMBPY</name>
<dbReference type="Gene3D" id="2.80.10.50">
    <property type="match status" value="1"/>
</dbReference>
<feature type="compositionally biased region" description="Basic and acidic residues" evidence="3">
    <location>
        <begin position="1161"/>
        <end position="1170"/>
    </location>
</feature>
<dbReference type="EMBL" id="JAGEUA010000011">
    <property type="protein sequence ID" value="KAL0962465.1"/>
    <property type="molecule type" value="Genomic_DNA"/>
</dbReference>
<proteinExistence type="inferred from homology"/>
<feature type="compositionally biased region" description="Low complexity" evidence="3">
    <location>
        <begin position="1677"/>
        <end position="1705"/>
    </location>
</feature>
<feature type="region of interest" description="Disordered" evidence="3">
    <location>
        <begin position="1676"/>
        <end position="1705"/>
    </location>
</feature>
<feature type="region of interest" description="Disordered" evidence="3">
    <location>
        <begin position="48"/>
        <end position="105"/>
    </location>
</feature>
<feature type="compositionally biased region" description="Polar residues" evidence="3">
    <location>
        <begin position="203"/>
        <end position="213"/>
    </location>
</feature>
<feature type="compositionally biased region" description="Gly residues" evidence="3">
    <location>
        <begin position="1875"/>
        <end position="1885"/>
    </location>
</feature>
<dbReference type="SUPFAM" id="SSF49695">
    <property type="entry name" value="gamma-Crystallin-like"/>
    <property type="match status" value="3"/>
</dbReference>
<dbReference type="PRINTS" id="PR01367">
    <property type="entry name" value="BGCRYSTALLIN"/>
</dbReference>
<feature type="domain" description="Beta/gamma crystallin 'Greek key'" evidence="4">
    <location>
        <begin position="1989"/>
        <end position="2028"/>
    </location>
</feature>
<feature type="compositionally biased region" description="Low complexity" evidence="3">
    <location>
        <begin position="1530"/>
        <end position="1547"/>
    </location>
</feature>
<evidence type="ECO:0000256" key="2">
    <source>
        <dbReference type="ARBA" id="ARBA00022737"/>
    </source>
</evidence>
<feature type="region of interest" description="Disordered" evidence="3">
    <location>
        <begin position="1722"/>
        <end position="1761"/>
    </location>
</feature>
<feature type="domain" description="Beta/gamma crystallin 'Greek key'" evidence="4">
    <location>
        <begin position="2211"/>
        <end position="2253"/>
    </location>
</feature>
<feature type="compositionally biased region" description="Acidic residues" evidence="3">
    <location>
        <begin position="232"/>
        <end position="245"/>
    </location>
</feature>
<feature type="compositionally biased region" description="Basic and acidic residues" evidence="3">
    <location>
        <begin position="188"/>
        <end position="199"/>
    </location>
</feature>
<comment type="similarity">
    <text evidence="1">Belongs to the beta/gamma-crystallin family.</text>
</comment>
<feature type="compositionally biased region" description="Pro residues" evidence="3">
    <location>
        <begin position="272"/>
        <end position="292"/>
    </location>
</feature>
<dbReference type="PROSITE" id="PS50231">
    <property type="entry name" value="RICIN_B_LECTIN"/>
    <property type="match status" value="1"/>
</dbReference>
<feature type="compositionally biased region" description="Low complexity" evidence="3">
    <location>
        <begin position="1394"/>
        <end position="1422"/>
    </location>
</feature>
<gene>
    <name evidence="5" type="ORF">UPYG_G00340340</name>
</gene>
<feature type="region of interest" description="Disordered" evidence="3">
    <location>
        <begin position="1875"/>
        <end position="1897"/>
    </location>
</feature>
<dbReference type="InterPro" id="IPR001064">
    <property type="entry name" value="Beta/gamma_crystallin"/>
</dbReference>
<accession>A0ABD0W179</accession>
<dbReference type="InterPro" id="IPR000772">
    <property type="entry name" value="Ricin_B_lectin"/>
</dbReference>
<dbReference type="SMART" id="SM00458">
    <property type="entry name" value="RICIN"/>
    <property type="match status" value="1"/>
</dbReference>
<dbReference type="Gene3D" id="2.60.20.10">
    <property type="entry name" value="Crystallins"/>
    <property type="match status" value="6"/>
</dbReference>
<feature type="region of interest" description="Disordered" evidence="3">
    <location>
        <begin position="1559"/>
        <end position="1615"/>
    </location>
</feature>
<dbReference type="InterPro" id="IPR011024">
    <property type="entry name" value="G_crystallin-like"/>
</dbReference>
<feature type="region of interest" description="Disordered" evidence="3">
    <location>
        <begin position="1051"/>
        <end position="1092"/>
    </location>
</feature>
<feature type="region of interest" description="Disordered" evidence="3">
    <location>
        <begin position="1528"/>
        <end position="1547"/>
    </location>
</feature>
<evidence type="ECO:0000313" key="5">
    <source>
        <dbReference type="EMBL" id="KAL0962465.1"/>
    </source>
</evidence>
<feature type="domain" description="Beta/gamma crystallin 'Greek key'" evidence="4">
    <location>
        <begin position="2303"/>
        <end position="2345"/>
    </location>
</feature>
<reference evidence="5 6" key="1">
    <citation type="submission" date="2024-06" db="EMBL/GenBank/DDBJ databases">
        <authorList>
            <person name="Pan Q."/>
            <person name="Wen M."/>
            <person name="Jouanno E."/>
            <person name="Zahm M."/>
            <person name="Klopp C."/>
            <person name="Cabau C."/>
            <person name="Louis A."/>
            <person name="Berthelot C."/>
            <person name="Parey E."/>
            <person name="Roest Crollius H."/>
            <person name="Montfort J."/>
            <person name="Robinson-Rechavi M."/>
            <person name="Bouchez O."/>
            <person name="Lampietro C."/>
            <person name="Lopez Roques C."/>
            <person name="Donnadieu C."/>
            <person name="Postlethwait J."/>
            <person name="Bobe J."/>
            <person name="Verreycken H."/>
            <person name="Guiguen Y."/>
        </authorList>
    </citation>
    <scope>NUCLEOTIDE SEQUENCE [LARGE SCALE GENOMIC DNA]</scope>
    <source>
        <strain evidence="5">Up_M1</strain>
        <tissue evidence="5">Testis</tissue>
    </source>
</reference>
<dbReference type="PANTHER" id="PTHR11818">
    <property type="entry name" value="BETA/GAMMA CRYSTALLIN"/>
    <property type="match status" value="1"/>
</dbReference>
<feature type="domain" description="Beta/gamma crystallin 'Greek key'" evidence="4">
    <location>
        <begin position="2357"/>
        <end position="2394"/>
    </location>
</feature>
<feature type="compositionally biased region" description="Basic and acidic residues" evidence="3">
    <location>
        <begin position="925"/>
        <end position="943"/>
    </location>
</feature>
<feature type="region of interest" description="Disordered" evidence="3">
    <location>
        <begin position="1329"/>
        <end position="1360"/>
    </location>
</feature>
<organism evidence="5 6">
    <name type="scientific">Umbra pygmaea</name>
    <name type="common">Eastern mudminnow</name>
    <dbReference type="NCBI Taxonomy" id="75934"/>
    <lineage>
        <taxon>Eukaryota</taxon>
        <taxon>Metazoa</taxon>
        <taxon>Chordata</taxon>
        <taxon>Craniata</taxon>
        <taxon>Vertebrata</taxon>
        <taxon>Euteleostomi</taxon>
        <taxon>Actinopterygii</taxon>
        <taxon>Neopterygii</taxon>
        <taxon>Teleostei</taxon>
        <taxon>Protacanthopterygii</taxon>
        <taxon>Esociformes</taxon>
        <taxon>Umbridae</taxon>
        <taxon>Umbra</taxon>
    </lineage>
</organism>
<feature type="region of interest" description="Disordered" evidence="3">
    <location>
        <begin position="1272"/>
        <end position="1294"/>
    </location>
</feature>
<evidence type="ECO:0000313" key="6">
    <source>
        <dbReference type="Proteomes" id="UP001557470"/>
    </source>
</evidence>
<feature type="compositionally biased region" description="Polar residues" evidence="3">
    <location>
        <begin position="1559"/>
        <end position="1579"/>
    </location>
</feature>
<dbReference type="Proteomes" id="UP001557470">
    <property type="component" value="Unassembled WGS sequence"/>
</dbReference>
<feature type="region of interest" description="Disordered" evidence="3">
    <location>
        <begin position="1125"/>
        <end position="1243"/>
    </location>
</feature>
<evidence type="ECO:0000259" key="4">
    <source>
        <dbReference type="PROSITE" id="PS50915"/>
    </source>
</evidence>
<feature type="compositionally biased region" description="Basic and acidic residues" evidence="3">
    <location>
        <begin position="953"/>
        <end position="980"/>
    </location>
</feature>
<feature type="region of interest" description="Disordered" evidence="3">
    <location>
        <begin position="1439"/>
        <end position="1487"/>
    </location>
</feature>
<sequence length="2662" mass="293576">MAKKRISKKSFKSLFSRSEANLNDSVEKEKHEERSGVKKFKFFKFKKKTKSEKGDENPVSAAETVGSGGDAKGTNAEDWPDVSYTKTRSLTAPRSKDQKLSYSAMDLRSKPKKFGTFTFGLNRRKKKSDWDVSQSIAHIPEPEVEGQDKEEPLDHRMEDSIQDGNLNKKVKFSMSEPDLNSASDDADMERSAQDQEPLRDSPVTGTTNFQDNTIPLEVRGLPKKAPLALPEVEWDETSQEEDSDGDQCYHPYAKTAHADTFLSTSPHSPSYPTSPLPHSPSTLPPNLTPARPPRIVYPTSQRDDIPDSSLPSSESVERGLSDSTLSVTEHSLTQAVHSVIQTSNNTLSNGKPVADDNISTVTPDSDVSLMALDPNRVSTFIGTGIHVPEVKTFTAVKTKTFNNKHTLNLNNDVPACKTANSDTKMNTLADTIVSVDTSPSATSIPFTNTSTSIPMTQDFTTSDPVTTEGFLNTNLNVKKNKTHPDLSLDNRFDSPTHVLTQPAEQEFAAAMDCINASFSDATQSTALNSATDSTATGVSLNTNHIVPSIDSQQILKDLNDSFFPNDYSQRRLYEITSRVHVPDSITPPPNVDISLKNLSQNDTSNLNMGISITEYLPTASLYFDPLPGAKQIEVDDLDIMYPNSDTDISITDTVSSDPNETFYDCLLPESFPPDEVSNSSCLDLDKPVCVMDTESDWLQHGANSQPNLVFQSEPLTSASPAWFDTEDTKNPDRVLRTYNLMVDRYDDIFSDNLSISPVIINAASSRNENSTSLESTQRELSLVKPVHRNTVDTCPSTTPERINTWSRPKALEKIVEENDEEIWDNVQPCVSDIVREGSNYVCTVSTEKGQEEVNKTVETSSKDYIVLKKEQMSGYAEIIRASSRYATIPGNSFASEVSMSAVHYGILDDYAGEIRVRKVNAQTDKPQRKNETAEVEKETKDLSFRGFQSAQLHAEDNGGEVQKEETQNIESPEDHHGGELVQVEEREARSILLLAKDERKEGPKQALPVQQVHTFMECESAASPSTTEPRGEGEWPLSNWSATARAYIETKSRPETNTPTHSTGQEGFPKEWADQPWSTRNSIHHDTGHTETANTHTTHYALSHQACKDGSILDTHTAETFELVTRSSKDVGSPHTRSTPSYQRVEDDTAVTHSQQSYKKHTLETAREEETAAVTVAHNPQSGWTDCVGSRETDGDNAGPEKVGDPPVAEETTLDRLQKRASGLVTEGTESPGAQPELGQKLPVTADSVHDRLGWLRQPEGYLDASAVLSTASESSEDSGSRIQKIVSDPGPDSMMKSYKSTLIIRPSPVHESKQRFNKVSLVTNNNTTDLCENSTKHSVHTSTKPHNTEADLGLVKPTDKYGDQYDRVRSILEPKGDSLHFATLSDESRESTASEPNSSLSPSLSLYQPGLSSLSSEMSGSPGNGRWLSDKSDFKFSWESSEPGTGADRGRREWEEEPVAAPAGQREREVEQAREEGATESFKFASDPLPLPVSSFSSPGQAIDFTDYSRDCSDDTLTEVFQATRVELSPDTSPTSSPVTSDPGSPYHMEILVDTLKSMNSNPPQRQRSLRGMNNPSIFSLPPIVEDAPCSSPTNSKSHEFPPGSPLEEPNSLYSLPADLGLNWGSPRDKRPPLELMKLQQAQLQDPQAGDHNGNRVGLNLPLRASAMSSILARKSSLGSESSPESVPSSLLNGGNNNHLPNSSRLDNSILFSSYRSGLIDQPQENGKAHSPVWSSQDRMNSEPGTGIASGPGSGFGSGVGTGLDPSRYERFGIHMSGSLTGSNADINSRMSGPPSLPDFSSTIVDLLSPTRASLDIYKSFANANESQSKLSHSSMGSIASVGSLGLGLQRSFSSEGLNSPLFNIGSPPGGSIHGGSIHGGSVHGGSSPSGSIYGGSVHGGSIHGGSVFGGTPFILEPEKNLVPKYRAFPDAYLTKEKKHGKLNPRPGKMFIFDQPGMCGQRIEVRSDVCDATPWELQETISIRVVRGGWVLYEKPNFKGEKIALDEGDVEITYPFINPEQEERAQQQNGENGQNGEKEEEGDVVEAKPARRFIIGSIRRAVRDYSVPEICLFPEENAEGKKVTFRDTSEDARIFGFPIKANSIIINAGLWLVYGEPFFQGPHRVLEVGGYPNPAAWGVEQPYVGSVHPLKIGEPKVEKPAEPKLVMYEKAYFTGKTRTIYTTMRDFMTRTDKKQTAFMYSAGSIKVLGGCWVGYEKEGFRGHQYLLEEGEYHDWRVWGGRDAELRSIRVIRADLTAPMLVMFGQPDNDQEEENTFEVSEAVPDVELFKYRTSTRSIEVIRGAWIAYSHVDFSGDQYILEKGYYRNSADWGACDNRICSVQPILLAPSVNQGSLQCEVLLYTEPDFQGECHVCEEDKESLSDKLVAKSCRVLGGSWVVYEGRQYSGNLYVLSEGDYPNFTSMGCPPNCVIRSLKTVPPVFSVPSISLFGLECFEGREVSVDNEVYNMLEEGYNNHILSVRVNRGCWVLCEHSNYRGRQFLLDPIEITNWTKFSQLVTIGSLYPIKQKRRFFRIRNKERRHFVSIQGGVEELKSGRVVATENVDGMSDIWFYQDGLIKNKLAPTMSLQVMGNVEAGSKLVLWSETRQPVQTWTAQMKGPITSLIFPGMVLDIKGGKQFDRDHIVIQLESEERPCQQWELELL</sequence>
<protein>
    <recommendedName>
        <fullName evidence="4">Beta/gamma crystallin 'Greek key' domain-containing protein</fullName>
    </recommendedName>
</protein>
<comment type="caution">
    <text evidence="5">The sequence shown here is derived from an EMBL/GenBank/DDBJ whole genome shotgun (WGS) entry which is preliminary data.</text>
</comment>
<dbReference type="Pfam" id="PF00030">
    <property type="entry name" value="Crystall"/>
    <property type="match status" value="6"/>
</dbReference>
<feature type="compositionally biased region" description="Low complexity" evidence="3">
    <location>
        <begin position="262"/>
        <end position="271"/>
    </location>
</feature>
<feature type="region of interest" description="Disordered" evidence="3">
    <location>
        <begin position="1386"/>
        <end position="1427"/>
    </location>
</feature>
<dbReference type="SMART" id="SM00247">
    <property type="entry name" value="XTALbg"/>
    <property type="match status" value="6"/>
</dbReference>
<dbReference type="PANTHER" id="PTHR11818:SF50">
    <property type="entry name" value="BETA_GAMMA CRYSTALLIN DOMAIN-CONTAINING PROTEIN 2"/>
    <property type="match status" value="1"/>
</dbReference>
<feature type="region of interest" description="Disordered" evidence="3">
    <location>
        <begin position="921"/>
        <end position="980"/>
    </location>
</feature>
<feature type="compositionally biased region" description="Low complexity" evidence="3">
    <location>
        <begin position="2027"/>
        <end position="2036"/>
    </location>
</feature>
<feature type="compositionally biased region" description="Basic and acidic residues" evidence="3">
    <location>
        <begin position="1466"/>
        <end position="1478"/>
    </location>
</feature>
<dbReference type="SUPFAM" id="SSF50370">
    <property type="entry name" value="Ricin B-like lectins"/>
    <property type="match status" value="1"/>
</dbReference>
<feature type="region of interest" description="Disordered" evidence="3">
    <location>
        <begin position="2024"/>
        <end position="2046"/>
    </location>
</feature>